<protein>
    <submittedName>
        <fullName evidence="1">Uncharacterized protein</fullName>
    </submittedName>
</protein>
<reference evidence="1" key="1">
    <citation type="submission" date="2014-09" db="EMBL/GenBank/DDBJ databases">
        <authorList>
            <person name="Magalhaes I.L.F."/>
            <person name="Oliveira U."/>
            <person name="Santos F.R."/>
            <person name="Vidigal T.H.D.A."/>
            <person name="Brescovit A.D."/>
            <person name="Santos A.J."/>
        </authorList>
    </citation>
    <scope>NUCLEOTIDE SEQUENCE</scope>
    <source>
        <tissue evidence="1">Shoot tissue taken approximately 20 cm above the soil surface</tissue>
    </source>
</reference>
<name>A0A0A9DVF7_ARUDO</name>
<evidence type="ECO:0000313" key="1">
    <source>
        <dbReference type="EMBL" id="JAD91801.1"/>
    </source>
</evidence>
<sequence length="48" mass="5408">MILAALLNQCIDSKCKCNFTLFHSNFQCSLVLCKVSASRISSCEYFNL</sequence>
<dbReference type="EMBL" id="GBRH01206094">
    <property type="protein sequence ID" value="JAD91801.1"/>
    <property type="molecule type" value="Transcribed_RNA"/>
</dbReference>
<reference evidence="1" key="2">
    <citation type="journal article" date="2015" name="Data Brief">
        <title>Shoot transcriptome of the giant reed, Arundo donax.</title>
        <authorList>
            <person name="Barrero R.A."/>
            <person name="Guerrero F.D."/>
            <person name="Moolhuijzen P."/>
            <person name="Goolsby J.A."/>
            <person name="Tidwell J."/>
            <person name="Bellgard S.E."/>
            <person name="Bellgard M.I."/>
        </authorList>
    </citation>
    <scope>NUCLEOTIDE SEQUENCE</scope>
    <source>
        <tissue evidence="1">Shoot tissue taken approximately 20 cm above the soil surface</tissue>
    </source>
</reference>
<organism evidence="1">
    <name type="scientific">Arundo donax</name>
    <name type="common">Giant reed</name>
    <name type="synonym">Donax arundinaceus</name>
    <dbReference type="NCBI Taxonomy" id="35708"/>
    <lineage>
        <taxon>Eukaryota</taxon>
        <taxon>Viridiplantae</taxon>
        <taxon>Streptophyta</taxon>
        <taxon>Embryophyta</taxon>
        <taxon>Tracheophyta</taxon>
        <taxon>Spermatophyta</taxon>
        <taxon>Magnoliopsida</taxon>
        <taxon>Liliopsida</taxon>
        <taxon>Poales</taxon>
        <taxon>Poaceae</taxon>
        <taxon>PACMAD clade</taxon>
        <taxon>Arundinoideae</taxon>
        <taxon>Arundineae</taxon>
        <taxon>Arundo</taxon>
    </lineage>
</organism>
<accession>A0A0A9DVF7</accession>
<proteinExistence type="predicted"/>
<dbReference type="AlphaFoldDB" id="A0A0A9DVF7"/>